<keyword evidence="2" id="KW-1185">Reference proteome</keyword>
<organism evidence="1 2">
    <name type="scientific">Setaria viridis</name>
    <name type="common">Green bristlegrass</name>
    <name type="synonym">Setaria italica subsp. viridis</name>
    <dbReference type="NCBI Taxonomy" id="4556"/>
    <lineage>
        <taxon>Eukaryota</taxon>
        <taxon>Viridiplantae</taxon>
        <taxon>Streptophyta</taxon>
        <taxon>Embryophyta</taxon>
        <taxon>Tracheophyta</taxon>
        <taxon>Spermatophyta</taxon>
        <taxon>Magnoliopsida</taxon>
        <taxon>Liliopsida</taxon>
        <taxon>Poales</taxon>
        <taxon>Poaceae</taxon>
        <taxon>PACMAD clade</taxon>
        <taxon>Panicoideae</taxon>
        <taxon>Panicodae</taxon>
        <taxon>Paniceae</taxon>
        <taxon>Cenchrinae</taxon>
        <taxon>Setaria</taxon>
    </lineage>
</organism>
<proteinExistence type="predicted"/>
<evidence type="ECO:0000313" key="2">
    <source>
        <dbReference type="Proteomes" id="UP000298652"/>
    </source>
</evidence>
<accession>A0A4U6UCN1</accession>
<evidence type="ECO:0000313" key="1">
    <source>
        <dbReference type="EMBL" id="TKW11309.1"/>
    </source>
</evidence>
<protein>
    <submittedName>
        <fullName evidence="1">Uncharacterized protein</fullName>
    </submittedName>
</protein>
<name>A0A4U6UCN1_SETVI</name>
<reference evidence="1" key="1">
    <citation type="submission" date="2019-03" db="EMBL/GenBank/DDBJ databases">
        <title>WGS assembly of Setaria viridis.</title>
        <authorList>
            <person name="Huang P."/>
            <person name="Jenkins J."/>
            <person name="Grimwood J."/>
            <person name="Barry K."/>
            <person name="Healey A."/>
            <person name="Mamidi S."/>
            <person name="Sreedasyam A."/>
            <person name="Shu S."/>
            <person name="Feldman M."/>
            <person name="Wu J."/>
            <person name="Yu Y."/>
            <person name="Chen C."/>
            <person name="Johnson J."/>
            <person name="Rokhsar D."/>
            <person name="Baxter I."/>
            <person name="Schmutz J."/>
            <person name="Brutnell T."/>
            <person name="Kellogg E."/>
        </authorList>
    </citation>
    <scope>NUCLEOTIDE SEQUENCE [LARGE SCALE GENOMIC DNA]</scope>
</reference>
<dbReference type="Gramene" id="TKW11309">
    <property type="protein sequence ID" value="TKW11309"/>
    <property type="gene ID" value="SEVIR_6G225200v2"/>
</dbReference>
<dbReference type="AlphaFoldDB" id="A0A4U6UCN1"/>
<gene>
    <name evidence="1" type="ORF">SEVIR_6G225200v2</name>
</gene>
<dbReference type="Proteomes" id="UP000298652">
    <property type="component" value="Chromosome 6"/>
</dbReference>
<sequence length="102" mass="10995">MPGGRAGLGSPSHLVSSARFDVEHALCVSRAGSGTARRWPGASSRPLADLGRIRQSACASPLPSKASCAAVLSLFFFLRFWALFQKENDRFKYPESVTLVLV</sequence>
<dbReference type="EMBL" id="CM016557">
    <property type="protein sequence ID" value="TKW11309.1"/>
    <property type="molecule type" value="Genomic_DNA"/>
</dbReference>